<feature type="compositionally biased region" description="Basic and acidic residues" evidence="1">
    <location>
        <begin position="57"/>
        <end position="74"/>
    </location>
</feature>
<feature type="compositionally biased region" description="Low complexity" evidence="1">
    <location>
        <begin position="222"/>
        <end position="231"/>
    </location>
</feature>
<feature type="compositionally biased region" description="Low complexity" evidence="1">
    <location>
        <begin position="261"/>
        <end position="272"/>
    </location>
</feature>
<feature type="compositionally biased region" description="Low complexity" evidence="1">
    <location>
        <begin position="30"/>
        <end position="45"/>
    </location>
</feature>
<dbReference type="GO" id="GO:0004489">
    <property type="term" value="F:methylenetetrahydrofolate reductase [NAD(P)H] activity"/>
    <property type="evidence" value="ECO:0007669"/>
    <property type="project" value="UniProtKB-EC"/>
</dbReference>
<feature type="compositionally biased region" description="Basic and acidic residues" evidence="1">
    <location>
        <begin position="202"/>
        <end position="221"/>
    </location>
</feature>
<dbReference type="EMBL" id="CADCUE010000109">
    <property type="protein sequence ID" value="CAA9330517.1"/>
    <property type="molecule type" value="Genomic_DNA"/>
</dbReference>
<feature type="compositionally biased region" description="Basic residues" evidence="1">
    <location>
        <begin position="232"/>
        <end position="254"/>
    </location>
</feature>
<feature type="non-terminal residue" evidence="2">
    <location>
        <position position="298"/>
    </location>
</feature>
<protein>
    <submittedName>
        <fullName evidence="2">5,10-methylenetetrahydrofolate reductase</fullName>
        <ecNumber evidence="2">1.5.1.20</ecNumber>
    </submittedName>
</protein>
<sequence>AGADDQGHARPRRAPVLLRVLPGQDRRGRAPALDGDPAARAAAPRLRLRDVRRRRLDPRPHDRDDRAHRHRDDADAAGPPHGGRPLGRRAAPHRGAARGRRRPQRPGTARRPAGRPAGRVGQARAGPGVRLRARLARQGVGRLLRGRGGVPGEAPALGRLRQRRRALRREVPRRRRLRDHADVLPRRRLPAPARPGRRHRLRGADHPGRHARDERRADRADGGPVRRGLPARARRRAARRRRRPGRRAARGRRRGDRDVRPAAGRGRAGAALHHPEPVDGDAGDLVAARPAVGAEERV</sequence>
<keyword evidence="2" id="KW-0560">Oxidoreductase</keyword>
<dbReference type="AlphaFoldDB" id="A0A6J4LEG4"/>
<feature type="region of interest" description="Disordered" evidence="1">
    <location>
        <begin position="1"/>
        <end position="132"/>
    </location>
</feature>
<proteinExistence type="predicted"/>
<dbReference type="EC" id="1.5.1.20" evidence="2"/>
<name>A0A6J4LEG4_9ACTN</name>
<accession>A0A6J4LEG4</accession>
<organism evidence="2">
    <name type="scientific">uncultured Frankineae bacterium</name>
    <dbReference type="NCBI Taxonomy" id="437475"/>
    <lineage>
        <taxon>Bacteria</taxon>
        <taxon>Bacillati</taxon>
        <taxon>Actinomycetota</taxon>
        <taxon>Actinomycetes</taxon>
        <taxon>Frankiales</taxon>
        <taxon>environmental samples</taxon>
    </lineage>
</organism>
<feature type="compositionally biased region" description="Low complexity" evidence="1">
    <location>
        <begin position="105"/>
        <end position="132"/>
    </location>
</feature>
<evidence type="ECO:0000313" key="2">
    <source>
        <dbReference type="EMBL" id="CAA9330517.1"/>
    </source>
</evidence>
<gene>
    <name evidence="2" type="ORF">AVDCRST_MAG16-1275</name>
</gene>
<feature type="compositionally biased region" description="Basic residues" evidence="1">
    <location>
        <begin position="86"/>
        <end position="104"/>
    </location>
</feature>
<feature type="non-terminal residue" evidence="2">
    <location>
        <position position="1"/>
    </location>
</feature>
<feature type="region of interest" description="Disordered" evidence="1">
    <location>
        <begin position="178"/>
        <end position="298"/>
    </location>
</feature>
<reference evidence="2" key="1">
    <citation type="submission" date="2020-02" db="EMBL/GenBank/DDBJ databases">
        <authorList>
            <person name="Meier V. D."/>
        </authorList>
    </citation>
    <scope>NUCLEOTIDE SEQUENCE</scope>
    <source>
        <strain evidence="2">AVDCRST_MAG16</strain>
    </source>
</reference>
<evidence type="ECO:0000256" key="1">
    <source>
        <dbReference type="SAM" id="MobiDB-lite"/>
    </source>
</evidence>